<feature type="region of interest" description="Disordered" evidence="3">
    <location>
        <begin position="47"/>
        <end position="158"/>
    </location>
</feature>
<sequence length="268" mass="28585">MPRGGPNQKAVAAAEKKGAAQAVKDAEKARKAEAAIAADWADPNIARSQARAESASAKADEVARKKREKEALLAAEEAANGSGGKAAKSKFGAASNKKGNNKKKDDLSLLTDALIGDAEKKAKEKKRLERMKKEREAMASIDAERKATEERARRDPLLANTDAMIGMMADEGAGGPSAAVGRAANVATMADVQASGVDAALSVMSLGGGEGTGDDRHPEKRMKAAYKAYEERMMPEMKSQYPGLKRQQYLDKIFASWKKSPENPLNQQ</sequence>
<dbReference type="Pfam" id="PF06244">
    <property type="entry name" value="Ccdc124"/>
    <property type="match status" value="1"/>
</dbReference>
<dbReference type="InterPro" id="IPR054413">
    <property type="entry name" value="LSO1/2"/>
</dbReference>
<accession>A0ABD3PX95</accession>
<evidence type="ECO:0000256" key="2">
    <source>
        <dbReference type="ARBA" id="ARBA00023054"/>
    </source>
</evidence>
<evidence type="ECO:0000313" key="7">
    <source>
        <dbReference type="Proteomes" id="UP001530315"/>
    </source>
</evidence>
<keyword evidence="2" id="KW-0175">Coiled coil</keyword>
<evidence type="ECO:0000256" key="1">
    <source>
        <dbReference type="ARBA" id="ARBA00008296"/>
    </source>
</evidence>
<evidence type="ECO:0000259" key="4">
    <source>
        <dbReference type="Pfam" id="PF06244"/>
    </source>
</evidence>
<dbReference type="PANTHER" id="PTHR21680:SF0">
    <property type="entry name" value="COILED-COIL DOMAIN-CONTAINING PROTEIN 124"/>
    <property type="match status" value="1"/>
</dbReference>
<comment type="caution">
    <text evidence="6">The sequence shown here is derived from an EMBL/GenBank/DDBJ whole genome shotgun (WGS) entry which is preliminary data.</text>
</comment>
<feature type="compositionally biased region" description="Low complexity" evidence="3">
    <location>
        <begin position="47"/>
        <end position="57"/>
    </location>
</feature>
<evidence type="ECO:0008006" key="8">
    <source>
        <dbReference type="Google" id="ProtNLM"/>
    </source>
</evidence>
<feature type="compositionally biased region" description="Low complexity" evidence="3">
    <location>
        <begin position="72"/>
        <end position="98"/>
    </location>
</feature>
<dbReference type="PANTHER" id="PTHR21680">
    <property type="entry name" value="COILED-COIL DOMAIN-CONTAINING PROTEIN 124"/>
    <property type="match status" value="1"/>
</dbReference>
<evidence type="ECO:0000259" key="5">
    <source>
        <dbReference type="Pfam" id="PF22048"/>
    </source>
</evidence>
<dbReference type="Proteomes" id="UP001530315">
    <property type="component" value="Unassembled WGS sequence"/>
</dbReference>
<dbReference type="EMBL" id="JALLAZ020000542">
    <property type="protein sequence ID" value="KAL3792700.1"/>
    <property type="molecule type" value="Genomic_DNA"/>
</dbReference>
<feature type="compositionally biased region" description="Basic and acidic residues" evidence="3">
    <location>
        <begin position="58"/>
        <end position="71"/>
    </location>
</feature>
<protein>
    <recommendedName>
        <fullName evidence="8">HMG box domain-containing protein</fullName>
    </recommendedName>
</protein>
<reference evidence="6 7" key="1">
    <citation type="submission" date="2024-10" db="EMBL/GenBank/DDBJ databases">
        <title>Updated reference genomes for cyclostephanoid diatoms.</title>
        <authorList>
            <person name="Roberts W.R."/>
            <person name="Alverson A.J."/>
        </authorList>
    </citation>
    <scope>NUCLEOTIDE SEQUENCE [LARGE SCALE GENOMIC DNA]</scope>
    <source>
        <strain evidence="6 7">AJA276-08</strain>
    </source>
</reference>
<dbReference type="InterPro" id="IPR010422">
    <property type="entry name" value="Ccdc124/Oxs1"/>
</dbReference>
<evidence type="ECO:0000313" key="6">
    <source>
        <dbReference type="EMBL" id="KAL3792700.1"/>
    </source>
</evidence>
<feature type="domain" description="LSO1/LSO2" evidence="5">
    <location>
        <begin position="8"/>
        <end position="77"/>
    </location>
</feature>
<gene>
    <name evidence="6" type="ORF">ACHAW5_005805</name>
</gene>
<feature type="domain" description="Coiled-coil" evidence="4">
    <location>
        <begin position="190"/>
        <end position="267"/>
    </location>
</feature>
<proteinExistence type="inferred from homology"/>
<feature type="compositionally biased region" description="Basic and acidic residues" evidence="3">
    <location>
        <begin position="131"/>
        <end position="156"/>
    </location>
</feature>
<evidence type="ECO:0000256" key="3">
    <source>
        <dbReference type="SAM" id="MobiDB-lite"/>
    </source>
</evidence>
<dbReference type="AlphaFoldDB" id="A0ABD3PX95"/>
<dbReference type="Pfam" id="PF22048">
    <property type="entry name" value="LSO1_2-like"/>
    <property type="match status" value="1"/>
</dbReference>
<name>A0ABD3PX95_9STRA</name>
<organism evidence="6 7">
    <name type="scientific">Stephanodiscus triporus</name>
    <dbReference type="NCBI Taxonomy" id="2934178"/>
    <lineage>
        <taxon>Eukaryota</taxon>
        <taxon>Sar</taxon>
        <taxon>Stramenopiles</taxon>
        <taxon>Ochrophyta</taxon>
        <taxon>Bacillariophyta</taxon>
        <taxon>Coscinodiscophyceae</taxon>
        <taxon>Thalassiosirophycidae</taxon>
        <taxon>Stephanodiscales</taxon>
        <taxon>Stephanodiscaceae</taxon>
        <taxon>Stephanodiscus</taxon>
    </lineage>
</organism>
<comment type="similarity">
    <text evidence="1">Belongs to the CCDC124 family.</text>
</comment>
<dbReference type="InterPro" id="IPR054414">
    <property type="entry name" value="Ccdc124/Oxs1_C"/>
</dbReference>
<keyword evidence="7" id="KW-1185">Reference proteome</keyword>